<sequence length="264" mass="31323">MSEIKVDTYELRRDYPFLDKIWNLYEEFNETVDNSDEYKFYYGKACEGIKNLVENDKKWYNDICIKLLRLLGIFSSVKNTDKYNSERCKSINSWLYYIIKDYDVHQDAFTNICDVSKGILNERVKNPYCSYYLYKDKYNDPDKIIKLINLQDYMNDALSMLKKGDDKNHCLFRKFIYECANIYKEVNKKYCGSGTFNSSKKPNTCAKLKEFSTFFKLYISTKENLIGKLPSLYNEETEKIPICPTDTGVQELKLEQKQELYFSG</sequence>
<keyword evidence="2" id="KW-1185">Reference proteome</keyword>
<dbReference type="Proteomes" id="UP000006319">
    <property type="component" value="Unassembled WGS sequence"/>
</dbReference>
<reference evidence="1 2" key="1">
    <citation type="journal article" date="2012" name="Nat. Genet.">
        <title>Plasmodium cynomolgi genome sequences provide insight into Plasmodium vivax and the monkey malaria clade.</title>
        <authorList>
            <person name="Tachibana S."/>
            <person name="Sullivan S.A."/>
            <person name="Kawai S."/>
            <person name="Nakamura S."/>
            <person name="Kim H.R."/>
            <person name="Goto N."/>
            <person name="Arisue N."/>
            <person name="Palacpac N.M.Q."/>
            <person name="Honma H."/>
            <person name="Yagi M."/>
            <person name="Tougan T."/>
            <person name="Katakai Y."/>
            <person name="Kaneko O."/>
            <person name="Mita T."/>
            <person name="Kita K."/>
            <person name="Yasutomi Y."/>
            <person name="Sutton P.L."/>
            <person name="Shakhbatyan R."/>
            <person name="Horii T."/>
            <person name="Yasunaga T."/>
            <person name="Barnwell J.W."/>
            <person name="Escalante A.A."/>
            <person name="Carlton J.M."/>
            <person name="Tanabe K."/>
        </authorList>
    </citation>
    <scope>NUCLEOTIDE SEQUENCE [LARGE SCALE GENOMIC DNA]</scope>
    <source>
        <strain evidence="1 2">B</strain>
    </source>
</reference>
<proteinExistence type="predicted"/>
<dbReference type="EMBL" id="DF158412">
    <property type="protein sequence ID" value="GAB69994.1"/>
    <property type="molecule type" value="Genomic_DNA"/>
</dbReference>
<dbReference type="PhylomeDB" id="K6V0Z5"/>
<organism evidence="1 2">
    <name type="scientific">Plasmodium cynomolgi (strain B)</name>
    <dbReference type="NCBI Taxonomy" id="1120755"/>
    <lineage>
        <taxon>Eukaryota</taxon>
        <taxon>Sar</taxon>
        <taxon>Alveolata</taxon>
        <taxon>Apicomplexa</taxon>
        <taxon>Aconoidasida</taxon>
        <taxon>Haemosporida</taxon>
        <taxon>Plasmodiidae</taxon>
        <taxon>Plasmodium</taxon>
        <taxon>Plasmodium (Plasmodium)</taxon>
    </lineage>
</organism>
<accession>K6V0Z5</accession>
<dbReference type="KEGG" id="pcy:PCYB_007430"/>
<dbReference type="AlphaFoldDB" id="K6V0Z5"/>
<dbReference type="OrthoDB" id="383311at2759"/>
<dbReference type="OMA" id="CKSINSW"/>
<dbReference type="RefSeq" id="XP_004228209.1">
    <property type="nucleotide sequence ID" value="XM_004228161.1"/>
</dbReference>
<dbReference type="GeneID" id="14696533"/>
<name>K6V0Z5_PLACD</name>
<evidence type="ECO:0008006" key="3">
    <source>
        <dbReference type="Google" id="ProtNLM"/>
    </source>
</evidence>
<evidence type="ECO:0000313" key="2">
    <source>
        <dbReference type="Proteomes" id="UP000006319"/>
    </source>
</evidence>
<protein>
    <recommendedName>
        <fullName evidence="3">CYIR protein</fullName>
    </recommendedName>
</protein>
<feature type="non-terminal residue" evidence="1">
    <location>
        <position position="264"/>
    </location>
</feature>
<gene>
    <name evidence="1" type="ORF">PCYB_007430</name>
</gene>
<dbReference type="VEuPathDB" id="PlasmoDB:PCYB_007430"/>
<evidence type="ECO:0000313" key="1">
    <source>
        <dbReference type="EMBL" id="GAB69994.1"/>
    </source>
</evidence>